<dbReference type="Pfam" id="PF16486">
    <property type="entry name" value="ArgoN"/>
    <property type="match status" value="1"/>
</dbReference>
<evidence type="ECO:0000259" key="2">
    <source>
        <dbReference type="PROSITE" id="PS50821"/>
    </source>
</evidence>
<dbReference type="InterPro" id="IPR036085">
    <property type="entry name" value="PAZ_dom_sf"/>
</dbReference>
<protein>
    <recommendedName>
        <fullName evidence="6">Piwi domain-containing protein</fullName>
    </recommendedName>
</protein>
<feature type="domain" description="Piwi" evidence="3">
    <location>
        <begin position="611"/>
        <end position="924"/>
    </location>
</feature>
<dbReference type="Gene3D" id="3.40.50.2300">
    <property type="match status" value="1"/>
</dbReference>
<feature type="region of interest" description="Disordered" evidence="1">
    <location>
        <begin position="1"/>
        <end position="69"/>
    </location>
</feature>
<dbReference type="InterPro" id="IPR036397">
    <property type="entry name" value="RNaseH_sf"/>
</dbReference>
<evidence type="ECO:0000256" key="1">
    <source>
        <dbReference type="SAM" id="MobiDB-lite"/>
    </source>
</evidence>
<dbReference type="GO" id="GO:0003723">
    <property type="term" value="F:RNA binding"/>
    <property type="evidence" value="ECO:0007669"/>
    <property type="project" value="InterPro"/>
</dbReference>
<dbReference type="Pfam" id="PF02171">
    <property type="entry name" value="Piwi"/>
    <property type="match status" value="1"/>
</dbReference>
<evidence type="ECO:0000259" key="3">
    <source>
        <dbReference type="PROSITE" id="PS50822"/>
    </source>
</evidence>
<dbReference type="Gene3D" id="2.170.260.10">
    <property type="entry name" value="paz domain"/>
    <property type="match status" value="1"/>
</dbReference>
<name>W7I350_9PEZI</name>
<evidence type="ECO:0000313" key="5">
    <source>
        <dbReference type="Proteomes" id="UP000024837"/>
    </source>
</evidence>
<dbReference type="InterPro" id="IPR014811">
    <property type="entry name" value="ArgoL1"/>
</dbReference>
<dbReference type="SUPFAM" id="SSF101690">
    <property type="entry name" value="PAZ domain"/>
    <property type="match status" value="1"/>
</dbReference>
<organism evidence="4 5">
    <name type="scientific">Drechslerella stenobrocha 248</name>
    <dbReference type="NCBI Taxonomy" id="1043628"/>
    <lineage>
        <taxon>Eukaryota</taxon>
        <taxon>Fungi</taxon>
        <taxon>Dikarya</taxon>
        <taxon>Ascomycota</taxon>
        <taxon>Pezizomycotina</taxon>
        <taxon>Orbiliomycetes</taxon>
        <taxon>Orbiliales</taxon>
        <taxon>Orbiliaceae</taxon>
        <taxon>Drechslerella</taxon>
    </lineage>
</organism>
<dbReference type="PROSITE" id="PS50822">
    <property type="entry name" value="PIWI"/>
    <property type="match status" value="1"/>
</dbReference>
<feature type="domain" description="PAZ" evidence="2">
    <location>
        <begin position="326"/>
        <end position="435"/>
    </location>
</feature>
<gene>
    <name evidence="4" type="ORF">DRE_04080</name>
</gene>
<dbReference type="PROSITE" id="PS50821">
    <property type="entry name" value="PAZ"/>
    <property type="match status" value="1"/>
</dbReference>
<dbReference type="OrthoDB" id="10252740at2759"/>
<proteinExistence type="predicted"/>
<dbReference type="InterPro" id="IPR003165">
    <property type="entry name" value="Piwi"/>
</dbReference>
<dbReference type="PANTHER" id="PTHR22891">
    <property type="entry name" value="EUKARYOTIC TRANSLATION INITIATION FACTOR 2C"/>
    <property type="match status" value="1"/>
</dbReference>
<feature type="compositionally biased region" description="Polar residues" evidence="1">
    <location>
        <begin position="59"/>
        <end position="69"/>
    </location>
</feature>
<dbReference type="EMBL" id="KI966416">
    <property type="protein sequence ID" value="EWC46593.1"/>
    <property type="molecule type" value="Genomic_DNA"/>
</dbReference>
<dbReference type="SUPFAM" id="SSF53098">
    <property type="entry name" value="Ribonuclease H-like"/>
    <property type="match status" value="1"/>
</dbReference>
<keyword evidence="5" id="KW-1185">Reference proteome</keyword>
<sequence length="967" mass="108082">MSLRGSFVFRGDRNRGGHQGRGGYRGGGGGGGGYRGGGGGGSYRGGRGGRRGEELELYNPQNGPTEPDQNVTKIEDELVASLKDVSLEVQTGNFPPRRGFGTVGEQTNVRANFFPMSLTAGTVFYRYEVKMDPDEKRKTSRRRVIDLFIEEVLKKYTSAEIVTDGGGMIFTIEPLPLDKMNLIGQGAKVKLWWKDDDPPAPNDGSREFKILIRAATSMTAAQLTEEFVMGQSRHRELGQDQDIEIPSELIQIFNIVFNAEPEANPNIGGVGKNKFFHLPGHNGGVSKDLGGGLDAVQGYYKSVRPSFGRVLCNVNAVTSPFYGEMSLFEVIHKVTGRHPSDQPLGEYEKQRLSSFLKRVKVTLKHLKGRPAIVGNVANYNANEYTFYCEALGLRRDVSVTEYFEAKYNFRLRYPKLQLLKCGESMIPMEVCSIAPGQAFRGRISDTQTTNMIQFACRNPTANAKLITTAGLRTLGLENQQESMPYKFGFKIDPQMVVVPARILPPPAIRYRQSTTNVERNRGQWNLIRQQFSQGATINRLLVVGFERSRMPFYTKANLRQVVAQFKNNCRELGMNIACTGETITLDASQNVQYLLREVFADYSAPNKRPDLMLLVLPDELKNIYNDIKVLGDLKTGITTVVFLFSKVSKDLDGGSRNKQYFANLLMKVNIRMGGLNHSLNPESLATLLSPEGPTMLVGMDVTHPSPLSAQGSPSIASMVASCDSDFMNYPCSLRIQEKGEMIQGTTEMLMERLSQYRRLNRNARNARPPAIIFYRDGVSEGEFGRVLSHEFPKIVHACNQWDTGYRPRITFIVVGKRHHTRFYPTDATKADENKNCLPGTVVDRGVTAVYDWDFYLQAHKGLQGTARPAHYYVLRDENGFTADTLQCLTMNLCHLFARCTKAVSICPPAKLADLACDRARIYLASIMDTSGTESSALERKPEHVWERAKQMWGSGVHNDIKETMFYL</sequence>
<accession>W7I350</accession>
<dbReference type="InterPro" id="IPR045246">
    <property type="entry name" value="Piwi_ago-like"/>
</dbReference>
<dbReference type="AlphaFoldDB" id="W7I350"/>
<dbReference type="InterPro" id="IPR012337">
    <property type="entry name" value="RNaseH-like_sf"/>
</dbReference>
<dbReference type="Pfam" id="PF08699">
    <property type="entry name" value="ArgoL1"/>
    <property type="match status" value="1"/>
</dbReference>
<dbReference type="SMART" id="SM00950">
    <property type="entry name" value="Piwi"/>
    <property type="match status" value="1"/>
</dbReference>
<dbReference type="CDD" id="cd04657">
    <property type="entry name" value="Piwi_ago-like"/>
    <property type="match status" value="1"/>
</dbReference>
<dbReference type="Pfam" id="PF16488">
    <property type="entry name" value="ArgoL2"/>
    <property type="match status" value="1"/>
</dbReference>
<dbReference type="CDD" id="cd02846">
    <property type="entry name" value="PAZ_argonaute_like"/>
    <property type="match status" value="1"/>
</dbReference>
<dbReference type="Pfam" id="PF02170">
    <property type="entry name" value="PAZ"/>
    <property type="match status" value="1"/>
</dbReference>
<feature type="compositionally biased region" description="Gly residues" evidence="1">
    <location>
        <begin position="17"/>
        <end position="46"/>
    </location>
</feature>
<dbReference type="InterPro" id="IPR003100">
    <property type="entry name" value="PAZ_dom"/>
</dbReference>
<dbReference type="SMART" id="SM01163">
    <property type="entry name" value="DUF1785"/>
    <property type="match status" value="1"/>
</dbReference>
<reference evidence="4 5" key="1">
    <citation type="submission" date="2013-05" db="EMBL/GenBank/DDBJ databases">
        <title>Drechslerella stenobrocha genome reveals carnivorous origination and mechanical trapping mechanism of predatory fungi.</title>
        <authorList>
            <person name="Liu X."/>
            <person name="Zhang W."/>
            <person name="Liu K."/>
        </authorList>
    </citation>
    <scope>NUCLEOTIDE SEQUENCE [LARGE SCALE GENOMIC DNA]</scope>
    <source>
        <strain evidence="4 5">248</strain>
    </source>
</reference>
<dbReference type="Proteomes" id="UP000024837">
    <property type="component" value="Unassembled WGS sequence"/>
</dbReference>
<dbReference type="InterPro" id="IPR032472">
    <property type="entry name" value="ArgoL2"/>
</dbReference>
<dbReference type="Gene3D" id="3.30.420.10">
    <property type="entry name" value="Ribonuclease H-like superfamily/Ribonuclease H"/>
    <property type="match status" value="1"/>
</dbReference>
<evidence type="ECO:0008006" key="6">
    <source>
        <dbReference type="Google" id="ProtNLM"/>
    </source>
</evidence>
<evidence type="ECO:0000313" key="4">
    <source>
        <dbReference type="EMBL" id="EWC46593.1"/>
    </source>
</evidence>
<dbReference type="HOGENOM" id="CLU_004544_4_1_1"/>
<dbReference type="InterPro" id="IPR032474">
    <property type="entry name" value="Argonaute_N"/>
</dbReference>